<dbReference type="EMBL" id="NITY01000002">
    <property type="protein sequence ID" value="PHM45510.1"/>
    <property type="molecule type" value="Genomic_DNA"/>
</dbReference>
<keyword evidence="4" id="KW-1185">Reference proteome</keyword>
<dbReference type="OrthoDB" id="4865570at2"/>
<dbReference type="InterPro" id="IPR036624">
    <property type="entry name" value="Hcp1-lik_sf"/>
</dbReference>
<dbReference type="EMBL" id="FORG01000004">
    <property type="protein sequence ID" value="SFI96189.1"/>
    <property type="molecule type" value="Genomic_DNA"/>
</dbReference>
<dbReference type="Proteomes" id="UP000224607">
    <property type="component" value="Unassembled WGS sequence"/>
</dbReference>
<name>A0A1I3MGN7_9GAMM</name>
<proteinExistence type="predicted"/>
<sequence length="161" mass="18019">MSTGTDAYIQFSSITGESKDEKHSGWTAVRSFSLNLTNSVNRNRQTGGLGAGLVGVSDLVVDIVFDKSAISLRQYLVKGTHIKDTKLNIRRQGGEQEPWYALELTNALMADSRVVFGDGFFHSQIVIAFQTFKESYFPQKDEGGKDAEIHYKWDTFTNKLE</sequence>
<dbReference type="RefSeq" id="WP_092509018.1">
    <property type="nucleotide sequence ID" value="NZ_CAWNQB010000012.1"/>
</dbReference>
<evidence type="ECO:0000313" key="2">
    <source>
        <dbReference type="EMBL" id="SFI96189.1"/>
    </source>
</evidence>
<evidence type="ECO:0000313" key="1">
    <source>
        <dbReference type="EMBL" id="PHM45510.1"/>
    </source>
</evidence>
<dbReference type="InterPro" id="IPR053165">
    <property type="entry name" value="HSI-I_assembly_Hcp1"/>
</dbReference>
<organism evidence="2 3">
    <name type="scientific">Xenorhabdus mauleonii</name>
    <dbReference type="NCBI Taxonomy" id="351675"/>
    <lineage>
        <taxon>Bacteria</taxon>
        <taxon>Pseudomonadati</taxon>
        <taxon>Pseudomonadota</taxon>
        <taxon>Gammaproteobacteria</taxon>
        <taxon>Enterobacterales</taxon>
        <taxon>Morganellaceae</taxon>
        <taxon>Xenorhabdus</taxon>
    </lineage>
</organism>
<evidence type="ECO:0000313" key="3">
    <source>
        <dbReference type="Proteomes" id="UP000198919"/>
    </source>
</evidence>
<reference evidence="3" key="2">
    <citation type="submission" date="2016-10" db="EMBL/GenBank/DDBJ databases">
        <authorList>
            <person name="Varghese N."/>
            <person name="Submissions S."/>
        </authorList>
    </citation>
    <scope>NUCLEOTIDE SEQUENCE [LARGE SCALE GENOMIC DNA]</scope>
    <source>
        <strain evidence="3">DSM 17908</strain>
    </source>
</reference>
<dbReference type="PANTHER" id="PTHR36152:SF5">
    <property type="entry name" value="PROTEIN HCP1"/>
    <property type="match status" value="1"/>
</dbReference>
<dbReference type="PANTHER" id="PTHR36152">
    <property type="entry name" value="CYTOPLASMIC PROTEIN-RELATED"/>
    <property type="match status" value="1"/>
</dbReference>
<protein>
    <submittedName>
        <fullName evidence="1">Type VI secretion system effector, Hcp1 family</fullName>
    </submittedName>
    <submittedName>
        <fullName evidence="2">Type VI secretion system secreted protein Hcp</fullName>
    </submittedName>
</protein>
<reference evidence="1 4" key="3">
    <citation type="journal article" date="2017" name="Nat. Microbiol.">
        <title>Natural product diversity associated with the nematode symbionts Photorhabdus and Xenorhabdus.</title>
        <authorList>
            <person name="Tobias N.J."/>
            <person name="Wolff H."/>
            <person name="Djahanschiri B."/>
            <person name="Grundmann F."/>
            <person name="Kronenwerth M."/>
            <person name="Shi Y.M."/>
            <person name="Simonyi S."/>
            <person name="Grun P."/>
            <person name="Shapiro-Ilan D."/>
            <person name="Pidot S.J."/>
            <person name="Stinear T.P."/>
            <person name="Ebersberger I."/>
            <person name="Bode H.B."/>
        </authorList>
    </citation>
    <scope>NUCLEOTIDE SEQUENCE [LARGE SCALE GENOMIC DNA]</scope>
    <source>
        <strain evidence="1 4">DSM 17908</strain>
    </source>
</reference>
<dbReference type="SUPFAM" id="SSF141452">
    <property type="entry name" value="Hcp1-like"/>
    <property type="match status" value="1"/>
</dbReference>
<dbReference type="Gene3D" id="2.30.110.20">
    <property type="entry name" value="Hcp1-like"/>
    <property type="match status" value="1"/>
</dbReference>
<gene>
    <name evidence="2" type="ORF">SAMN05421680_104279</name>
    <name evidence="1" type="ORF">Xmau_01162</name>
</gene>
<dbReference type="InterPro" id="IPR008514">
    <property type="entry name" value="T6SS_Hcp"/>
</dbReference>
<dbReference type="Proteomes" id="UP000198919">
    <property type="component" value="Unassembled WGS sequence"/>
</dbReference>
<dbReference type="Pfam" id="PF05638">
    <property type="entry name" value="T6SS_HCP"/>
    <property type="match status" value="1"/>
</dbReference>
<reference evidence="2" key="1">
    <citation type="submission" date="2016-10" db="EMBL/GenBank/DDBJ databases">
        <authorList>
            <person name="de Groot N.N."/>
        </authorList>
    </citation>
    <scope>NUCLEOTIDE SEQUENCE [LARGE SCALE GENOMIC DNA]</scope>
    <source>
        <strain evidence="2">DSM 17908</strain>
    </source>
</reference>
<dbReference type="STRING" id="351675.SAMN05421680_104279"/>
<evidence type="ECO:0000313" key="4">
    <source>
        <dbReference type="Proteomes" id="UP000224607"/>
    </source>
</evidence>
<dbReference type="AlphaFoldDB" id="A0A1I3MGN7"/>
<accession>A0A1I3MGN7</accession>